<keyword evidence="3" id="KW-1133">Transmembrane helix</keyword>
<feature type="compositionally biased region" description="Polar residues" evidence="2">
    <location>
        <begin position="132"/>
        <end position="150"/>
    </location>
</feature>
<dbReference type="GO" id="GO:0006906">
    <property type="term" value="P:vesicle fusion"/>
    <property type="evidence" value="ECO:0007669"/>
    <property type="project" value="TreeGrafter"/>
</dbReference>
<dbReference type="Proteomes" id="UP000242525">
    <property type="component" value="Unassembled WGS sequence"/>
</dbReference>
<dbReference type="GO" id="GO:0006886">
    <property type="term" value="P:intracellular protein transport"/>
    <property type="evidence" value="ECO:0007669"/>
    <property type="project" value="TreeGrafter"/>
</dbReference>
<dbReference type="GO" id="GO:0031201">
    <property type="term" value="C:SNARE complex"/>
    <property type="evidence" value="ECO:0007669"/>
    <property type="project" value="TreeGrafter"/>
</dbReference>
<protein>
    <submittedName>
        <fullName evidence="5">Similar to Saccharomyces cerevisiae YOR036W PEP12 Target membrane receptor (t-SNARE) for vesicular intermediates traveling between the Golgi apparatus and the vacuole</fullName>
    </submittedName>
</protein>
<feature type="region of interest" description="Disordered" evidence="2">
    <location>
        <begin position="126"/>
        <end position="150"/>
    </location>
</feature>
<dbReference type="PANTHER" id="PTHR19957">
    <property type="entry name" value="SYNTAXIN"/>
    <property type="match status" value="1"/>
</dbReference>
<keyword evidence="3" id="KW-0812">Transmembrane</keyword>
<dbReference type="PANTHER" id="PTHR19957:SF38">
    <property type="entry name" value="LD27581P"/>
    <property type="match status" value="1"/>
</dbReference>
<accession>A0A0J9X2R4</accession>
<dbReference type="Gene3D" id="1.20.58.70">
    <property type="match status" value="1"/>
</dbReference>
<organism evidence="5 6">
    <name type="scientific">Geotrichum candidum</name>
    <name type="common">Oospora lactis</name>
    <name type="synonym">Dipodascus geotrichum</name>
    <dbReference type="NCBI Taxonomy" id="1173061"/>
    <lineage>
        <taxon>Eukaryota</taxon>
        <taxon>Fungi</taxon>
        <taxon>Dikarya</taxon>
        <taxon>Ascomycota</taxon>
        <taxon>Saccharomycotina</taxon>
        <taxon>Dipodascomycetes</taxon>
        <taxon>Dipodascales</taxon>
        <taxon>Dipodascaceae</taxon>
        <taxon>Geotrichum</taxon>
    </lineage>
</organism>
<dbReference type="Pfam" id="PF05739">
    <property type="entry name" value="SNARE"/>
    <property type="match status" value="1"/>
</dbReference>
<keyword evidence="5" id="KW-0675">Receptor</keyword>
<dbReference type="GO" id="GO:0000149">
    <property type="term" value="F:SNARE binding"/>
    <property type="evidence" value="ECO:0007669"/>
    <property type="project" value="TreeGrafter"/>
</dbReference>
<dbReference type="CDD" id="cd15840">
    <property type="entry name" value="SNARE_Qa"/>
    <property type="match status" value="1"/>
</dbReference>
<dbReference type="InterPro" id="IPR006011">
    <property type="entry name" value="Syntaxin_N"/>
</dbReference>
<dbReference type="PROSITE" id="PS50192">
    <property type="entry name" value="T_SNARE"/>
    <property type="match status" value="1"/>
</dbReference>
<dbReference type="SUPFAM" id="SSF47661">
    <property type="entry name" value="t-snare proteins"/>
    <property type="match status" value="1"/>
</dbReference>
<evidence type="ECO:0000256" key="3">
    <source>
        <dbReference type="SAM" id="Phobius"/>
    </source>
</evidence>
<dbReference type="SMART" id="SM00397">
    <property type="entry name" value="t_SNARE"/>
    <property type="match status" value="1"/>
</dbReference>
<dbReference type="GO" id="GO:0012505">
    <property type="term" value="C:endomembrane system"/>
    <property type="evidence" value="ECO:0007669"/>
    <property type="project" value="TreeGrafter"/>
</dbReference>
<dbReference type="Gene3D" id="1.20.5.110">
    <property type="match status" value="1"/>
</dbReference>
<dbReference type="STRING" id="1173061.A0A0J9X2R4"/>
<evidence type="ECO:0000256" key="1">
    <source>
        <dbReference type="ARBA" id="ARBA00009063"/>
    </source>
</evidence>
<keyword evidence="3" id="KW-0472">Membrane</keyword>
<dbReference type="GO" id="GO:0048278">
    <property type="term" value="P:vesicle docking"/>
    <property type="evidence" value="ECO:0007669"/>
    <property type="project" value="TreeGrafter"/>
</dbReference>
<dbReference type="AlphaFoldDB" id="A0A0J9X2R4"/>
<feature type="domain" description="T-SNARE coiled-coil homology" evidence="4">
    <location>
        <begin position="171"/>
        <end position="233"/>
    </location>
</feature>
<name>A0A0J9X2R4_GEOCN</name>
<dbReference type="Pfam" id="PF14523">
    <property type="entry name" value="Syntaxin_2"/>
    <property type="match status" value="1"/>
</dbReference>
<dbReference type="OrthoDB" id="364348at2759"/>
<dbReference type="InterPro" id="IPR010989">
    <property type="entry name" value="SNARE"/>
</dbReference>
<proteinExistence type="inferred from homology"/>
<keyword evidence="6" id="KW-1185">Reference proteome</keyword>
<evidence type="ECO:0000313" key="6">
    <source>
        <dbReference type="Proteomes" id="UP000242525"/>
    </source>
</evidence>
<evidence type="ECO:0000259" key="4">
    <source>
        <dbReference type="PROSITE" id="PS50192"/>
    </source>
</evidence>
<reference evidence="5" key="1">
    <citation type="submission" date="2014-03" db="EMBL/GenBank/DDBJ databases">
        <authorList>
            <person name="Casaregola S."/>
        </authorList>
    </citation>
    <scope>NUCLEOTIDE SEQUENCE [LARGE SCALE GENOMIC DNA]</scope>
    <source>
        <strain evidence="5">CLIB 918</strain>
    </source>
</reference>
<comment type="similarity">
    <text evidence="1">Belongs to the syntaxin family.</text>
</comment>
<dbReference type="EMBL" id="CCBN010000001">
    <property type="protein sequence ID" value="CDO51377.1"/>
    <property type="molecule type" value="Genomic_DNA"/>
</dbReference>
<dbReference type="InterPro" id="IPR000727">
    <property type="entry name" value="T_SNARE_dom"/>
</dbReference>
<dbReference type="InterPro" id="IPR045242">
    <property type="entry name" value="Syntaxin"/>
</dbReference>
<evidence type="ECO:0000256" key="2">
    <source>
        <dbReference type="SAM" id="MobiDB-lite"/>
    </source>
</evidence>
<gene>
    <name evidence="5" type="ORF">BN980_GECA01s05279g</name>
</gene>
<dbReference type="GO" id="GO:0005484">
    <property type="term" value="F:SNAP receptor activity"/>
    <property type="evidence" value="ECO:0007669"/>
    <property type="project" value="TreeGrafter"/>
</dbReference>
<comment type="caution">
    <text evidence="5">The sequence shown here is derived from an EMBL/GenBank/DDBJ whole genome shotgun (WGS) entry which is preliminary data.</text>
</comment>
<feature type="transmembrane region" description="Helical" evidence="3">
    <location>
        <begin position="245"/>
        <end position="264"/>
    </location>
</feature>
<evidence type="ECO:0000313" key="5">
    <source>
        <dbReference type="EMBL" id="CDO51377.1"/>
    </source>
</evidence>
<sequence length="265" mass="29684">MVDLEAQNIDFDSSSSSLATQLYELSSKVNSLNKLLTRHKSKHLNTLDPKIITIKDEAIELCKISTGRLKAITEEENISKQQGLVRDRLTREFTSLLGQFRRQQREIAELERASVFASKTAQLEEEQRFRQNSENTPLLQSDNQGSQNYTEPEVAPPILDMVSQEYLDTQNMLIQEREQGIQDIMNGISEINAIFGDLGVLVSQQGEHLDTFENNVSDLAANTKQAGDELVAANEYQRKKMKCSACVLAVLVIVLSVIVLLALVS</sequence>